<dbReference type="SUPFAM" id="SSF48371">
    <property type="entry name" value="ARM repeat"/>
    <property type="match status" value="1"/>
</dbReference>
<comment type="caution">
    <text evidence="1">The sequence shown here is derived from an EMBL/GenBank/DDBJ whole genome shotgun (WGS) entry which is preliminary data.</text>
</comment>
<name>A0ABP7DTF8_9ACTN</name>
<sequence>MRPRELSPRELLDEVEPLPYAQRLRRLAEHARALTGRPELRALLDGLAGLGQYERSLGVRLAVVANEVEHVTRAMADPDPDVSRYAINQAIRLGGPDDAVVEIVRTASADRRMAAYRAIRQAERHDLAGRLLDEVRERWGDREAAGLLTSCPAGMVAARLADLAYAVPNWGALARRHPVVVLDHAESVLAELPRPLRPAWWLAVGPGIEAAAEHVPERVITLLERHWTDRTWRCAGRLLDADLERTLALYLIPGREPQLAGLLRRRAVRRRLAALTDDRLGELGRAVREHDDWLVDLLLAVPPSRREAVFAAATEGVDVSQAVCSEDLLKVLPLGRRVAEARRMLGLRSVAGDPYHVLEVTAFLPYDEAEETLRAVTRRSDGRERANGYLHLIACAGRARDPEIVTRLMDALGRLRNEQDPVRLAAAGALAEIPPRLFLAAHVPALDRLVDDALAARDCSHSTRVVLARLAAGVFGEGARRDDPALLEYGLRVFERVTGHTGTVYLRPLAHVLRRGQEAVLGRRLAPYLAAEADHDRHDLAFMLAAALGRRGHDVPELQDALERALTAASDSDALRAIELWLEPPRTRGRRVEALLASDPSVVVIGRVFDVLAWQRTDLLDAALGRRAPVGRFAKKGVRRVPHARRQAVRRWTAAQREAYLGLMERVAGNRKLPARERAQAVRMMGEVPAAEAGRLRPFLTSDDALLRRAALTALPWTARPGEVLADLLAYAGGDDAHVAVYAAARAARHVRPAELPAALEPVLDGGKVTARKEAVRLLARHRAPGATRLLRDLWAADGQHKDVRVAIGSAVIDLLAEPEAWEVLRGAVTEAGDLAAPVLGTQPLAVPERWRAEFGELVVAATRAPDRRTRASAVMELRHWVVYAPGAMDRLAEIVCELRETANWQDAARGLVVGACSGVRPEALRAAVRTLAAAPAEPDAGADRDLPAAQRLAAVVTYVRLWHRVEREPVPPGVLGAADDLPVSLAAGLLAGTADWDAPRDVLARLVETMPGVLAAVETGEALAESTVHVPPERVLPHARWLAAEGETGALLATALAASCGPRSGWAEPWRELLRRVRAGDFPEAAHRARRVRTVEE</sequence>
<accession>A0ABP7DTF8</accession>
<dbReference type="EMBL" id="BAAAZP010000204">
    <property type="protein sequence ID" value="GAA3709650.1"/>
    <property type="molecule type" value="Genomic_DNA"/>
</dbReference>
<protein>
    <recommendedName>
        <fullName evidence="3">HEAT repeat-containing protein</fullName>
    </recommendedName>
</protein>
<evidence type="ECO:0000313" key="2">
    <source>
        <dbReference type="Proteomes" id="UP001500902"/>
    </source>
</evidence>
<dbReference type="Proteomes" id="UP001500902">
    <property type="component" value="Unassembled WGS sequence"/>
</dbReference>
<keyword evidence="2" id="KW-1185">Reference proteome</keyword>
<organism evidence="1 2">
    <name type="scientific">Nonomuraea antimicrobica</name>
    <dbReference type="NCBI Taxonomy" id="561173"/>
    <lineage>
        <taxon>Bacteria</taxon>
        <taxon>Bacillati</taxon>
        <taxon>Actinomycetota</taxon>
        <taxon>Actinomycetes</taxon>
        <taxon>Streptosporangiales</taxon>
        <taxon>Streptosporangiaceae</taxon>
        <taxon>Nonomuraea</taxon>
    </lineage>
</organism>
<evidence type="ECO:0000313" key="1">
    <source>
        <dbReference type="EMBL" id="GAA3709650.1"/>
    </source>
</evidence>
<dbReference type="InterPro" id="IPR016024">
    <property type="entry name" value="ARM-type_fold"/>
</dbReference>
<proteinExistence type="predicted"/>
<gene>
    <name evidence="1" type="ORF">GCM10022224_088970</name>
</gene>
<evidence type="ECO:0008006" key="3">
    <source>
        <dbReference type="Google" id="ProtNLM"/>
    </source>
</evidence>
<reference evidence="2" key="1">
    <citation type="journal article" date="2019" name="Int. J. Syst. Evol. Microbiol.">
        <title>The Global Catalogue of Microorganisms (GCM) 10K type strain sequencing project: providing services to taxonomists for standard genome sequencing and annotation.</title>
        <authorList>
            <consortium name="The Broad Institute Genomics Platform"/>
            <consortium name="The Broad Institute Genome Sequencing Center for Infectious Disease"/>
            <person name="Wu L."/>
            <person name="Ma J."/>
        </authorList>
    </citation>
    <scope>NUCLEOTIDE SEQUENCE [LARGE SCALE GENOMIC DNA]</scope>
    <source>
        <strain evidence="2">JCM 16904</strain>
    </source>
</reference>